<dbReference type="GO" id="GO:0003729">
    <property type="term" value="F:mRNA binding"/>
    <property type="evidence" value="ECO:0007669"/>
    <property type="project" value="TreeGrafter"/>
</dbReference>
<dbReference type="PANTHER" id="PTHR47938:SF35">
    <property type="entry name" value="PENTATRICOPEPTIDE REPEAT-CONTAINING PROTEIN 4, MITOCHONDRIAL-RELATED"/>
    <property type="match status" value="1"/>
</dbReference>
<dbReference type="EMBL" id="CDMZ01004949">
    <property type="protein sequence ID" value="CEM51445.1"/>
    <property type="molecule type" value="Genomic_DNA"/>
</dbReference>
<dbReference type="InterPro" id="IPR011990">
    <property type="entry name" value="TPR-like_helical_dom_sf"/>
</dbReference>
<dbReference type="Gene3D" id="1.25.40.10">
    <property type="entry name" value="Tetratricopeptide repeat domain"/>
    <property type="match status" value="1"/>
</dbReference>
<accession>A0A0G4I3C0</accession>
<proteinExistence type="predicted"/>
<evidence type="ECO:0000256" key="2">
    <source>
        <dbReference type="SAM" id="MobiDB-lite"/>
    </source>
</evidence>
<dbReference type="AlphaFoldDB" id="A0A0G4I3C0"/>
<feature type="repeat" description="PPR" evidence="1">
    <location>
        <begin position="436"/>
        <end position="473"/>
    </location>
</feature>
<feature type="compositionally biased region" description="Polar residues" evidence="2">
    <location>
        <begin position="848"/>
        <end position="861"/>
    </location>
</feature>
<evidence type="ECO:0000256" key="1">
    <source>
        <dbReference type="PROSITE-ProRule" id="PRU00708"/>
    </source>
</evidence>
<dbReference type="InterPro" id="IPR002885">
    <property type="entry name" value="PPR_rpt"/>
</dbReference>
<gene>
    <name evidence="3" type="ORF">Cvel_10627</name>
</gene>
<evidence type="ECO:0008006" key="4">
    <source>
        <dbReference type="Google" id="ProtNLM"/>
    </source>
</evidence>
<dbReference type="PANTHER" id="PTHR47938">
    <property type="entry name" value="RESPIRATORY COMPLEX I CHAPERONE (CIA84), PUTATIVE (AFU_ORTHOLOGUE AFUA_2G06020)-RELATED"/>
    <property type="match status" value="1"/>
</dbReference>
<dbReference type="PhylomeDB" id="A0A0G4I3C0"/>
<reference evidence="3" key="1">
    <citation type="submission" date="2014-11" db="EMBL/GenBank/DDBJ databases">
        <authorList>
            <person name="Otto D Thomas"/>
            <person name="Naeem Raeece"/>
        </authorList>
    </citation>
    <scope>NUCLEOTIDE SEQUENCE</scope>
</reference>
<name>A0A0G4I3C0_9ALVE</name>
<feature type="region of interest" description="Disordered" evidence="2">
    <location>
        <begin position="840"/>
        <end position="903"/>
    </location>
</feature>
<dbReference type="VEuPathDB" id="CryptoDB:Cvel_10627"/>
<dbReference type="PROSITE" id="PS51375">
    <property type="entry name" value="PPR"/>
    <property type="match status" value="1"/>
</dbReference>
<protein>
    <recommendedName>
        <fullName evidence="4">Pentacotripeptide-repeat region of PRORP domain-containing protein</fullName>
    </recommendedName>
</protein>
<sequence length="936" mass="103383">MLKTLEKLKTPEKIHRVLASLSRVGLELQTPHLTALMHSAAVRKNRELAFFWAGQAIPSCLTDPGLFGGSRFSSFSVPQHDAVSTFSFFRALLVALCETVCVKEEEGFLKDWAIAERLYDQARDAGERGALVFLDDSLQSNMLGMLMKRLKHLLNQEGTDTSSGRGRTSIPSAVLARENIGRRAMRLFEDMESCGILPSSLSTALFLSILSECDTLVERVGRLLEKERGSLTIDETSLPAALRCLGRGGFWRQAVGLFEENNADTETRTQRQSPHALAALFSCLTAKVGDGRTRAEGGKMKDSSKSEKNEKADTAWRIFLQEVRLPACSDWYGGGKEGRDEGLLVYLSLLGVFQSNGAWEMSLETLRHWDNSAASVALHLKRNKTSTTTELFEAHSAPIKVYNAILDAMAKAPGGSAWKAALSLFREAGRRGVRRDEVTLSSLLEALGRARGGSRWREAVQVFEETAERGSEFDVVEEGERIKVTSVSYSALLRTLERALPSGGWGVFALALRFSYEMEERGLEPDNRSAGALLSCYGKAVSIIPPSGSTCGGADLLLREIREFFDRQIARGLHPNVTVFSAYANSVGKALVRRWKEKECNTNEVLHARSSYESLSGRMLSQMREFDIRPNEFTFRALLQVLRRVPVRGRDSLCLSESDLASWSEDLSNHKVGAQPEIAGRVETGVWVSGDELPEKERGPEGEQQGIQGGVWGPGAEPDWRWRLRCLWGLVREADKRGDPSGCWGLRDSADSAALPLLFLEALLEMREQRDKICGEGKEKGGDEPEWVEEWKRTLLKCLQRLKEENRAFSNVLTPLHRDQILGLNRGVLDSPYVYVPSGEFPRKGESGQDSSTMSVPSNDRPSIFLQGRRDIQVGRGSGSGVELGGKRSEEGGEAGGAAADPQSSICELRQATDLLREKLRLRVHAVLCRGTPAGM</sequence>
<organism evidence="3">
    <name type="scientific">Chromera velia CCMP2878</name>
    <dbReference type="NCBI Taxonomy" id="1169474"/>
    <lineage>
        <taxon>Eukaryota</taxon>
        <taxon>Sar</taxon>
        <taxon>Alveolata</taxon>
        <taxon>Colpodellida</taxon>
        <taxon>Chromeraceae</taxon>
        <taxon>Chromera</taxon>
    </lineage>
</organism>
<evidence type="ECO:0000313" key="3">
    <source>
        <dbReference type="EMBL" id="CEM51445.1"/>
    </source>
</evidence>